<dbReference type="SUPFAM" id="SSF52540">
    <property type="entry name" value="P-loop containing nucleoside triphosphate hydrolases"/>
    <property type="match status" value="1"/>
</dbReference>
<dbReference type="PROSITE" id="PS51717">
    <property type="entry name" value="G_VLIG"/>
    <property type="match status" value="1"/>
</dbReference>
<evidence type="ECO:0000259" key="10">
    <source>
        <dbReference type="PROSITE" id="PS51715"/>
    </source>
</evidence>
<evidence type="ECO:0000256" key="8">
    <source>
        <dbReference type="ARBA" id="ARBA00029381"/>
    </source>
</evidence>
<dbReference type="PANTHER" id="PTHR45923:SF2">
    <property type="entry name" value="PROTEIN SEY1"/>
    <property type="match status" value="1"/>
</dbReference>
<protein>
    <submittedName>
        <fullName evidence="12">Dynamin-like GTPase that mediates homotypic ER fusion</fullName>
    </submittedName>
</protein>
<evidence type="ECO:0000256" key="9">
    <source>
        <dbReference type="PROSITE-ProRule" id="PRU01052"/>
    </source>
</evidence>
<keyword evidence="5" id="KW-1133">Transmembrane helix</keyword>
<evidence type="ECO:0000259" key="11">
    <source>
        <dbReference type="PROSITE" id="PS51717"/>
    </source>
</evidence>
<keyword evidence="6" id="KW-0342">GTP-binding</keyword>
<dbReference type="EMBL" id="JBDODL010002853">
    <property type="protein sequence ID" value="MES1922450.1"/>
    <property type="molecule type" value="Genomic_DNA"/>
</dbReference>
<dbReference type="InterPro" id="IPR027417">
    <property type="entry name" value="P-loop_NTPase"/>
</dbReference>
<proteinExistence type="inferred from homology"/>
<evidence type="ECO:0000256" key="2">
    <source>
        <dbReference type="ARBA" id="ARBA00022741"/>
    </source>
</evidence>
<evidence type="ECO:0000313" key="12">
    <source>
        <dbReference type="EMBL" id="MES1922450.1"/>
    </source>
</evidence>
<evidence type="ECO:0000256" key="7">
    <source>
        <dbReference type="ARBA" id="ARBA00023136"/>
    </source>
</evidence>
<keyword evidence="4" id="KW-0256">Endoplasmic reticulum</keyword>
<dbReference type="InterPro" id="IPR030383">
    <property type="entry name" value="G_VLIG_dom"/>
</dbReference>
<reference evidence="12 13" key="1">
    <citation type="journal article" date="2024" name="BMC Biol.">
        <title>Comparative genomics of Ascetosporea gives new insight into the evolutionary basis for animal parasitism in Rhizaria.</title>
        <authorList>
            <person name="Hiltunen Thoren M."/>
            <person name="Onut-Brannstrom I."/>
            <person name="Alfjorden A."/>
            <person name="Peckova H."/>
            <person name="Swords F."/>
            <person name="Hooper C."/>
            <person name="Holzer A.S."/>
            <person name="Bass D."/>
            <person name="Burki F."/>
        </authorList>
    </citation>
    <scope>NUCLEOTIDE SEQUENCE [LARGE SCALE GENOMIC DNA]</scope>
    <source>
        <strain evidence="12">20-A016</strain>
    </source>
</reference>
<dbReference type="InterPro" id="IPR008803">
    <property type="entry name" value="RHD3/Sey1"/>
</dbReference>
<evidence type="ECO:0000256" key="4">
    <source>
        <dbReference type="ARBA" id="ARBA00022824"/>
    </source>
</evidence>
<keyword evidence="2" id="KW-0547">Nucleotide-binding</keyword>
<gene>
    <name evidence="12" type="primary">SEY1_1</name>
    <name evidence="12" type="ORF">MHBO_003965</name>
</gene>
<feature type="domain" description="VLIG-type G" evidence="11">
    <location>
        <begin position="35"/>
        <end position="136"/>
    </location>
</feature>
<comment type="caution">
    <text evidence="12">The sequence shown here is derived from an EMBL/GenBank/DDBJ whole genome shotgun (WGS) entry which is preliminary data.</text>
</comment>
<keyword evidence="3" id="KW-0378">Hydrolase</keyword>
<evidence type="ECO:0000313" key="13">
    <source>
        <dbReference type="Proteomes" id="UP001439008"/>
    </source>
</evidence>
<accession>A0ABV2AS03</accession>
<organism evidence="12 13">
    <name type="scientific">Bonamia ostreae</name>
    <dbReference type="NCBI Taxonomy" id="126728"/>
    <lineage>
        <taxon>Eukaryota</taxon>
        <taxon>Sar</taxon>
        <taxon>Rhizaria</taxon>
        <taxon>Endomyxa</taxon>
        <taxon>Ascetosporea</taxon>
        <taxon>Haplosporida</taxon>
        <taxon>Bonamia</taxon>
    </lineage>
</organism>
<dbReference type="InterPro" id="IPR030386">
    <property type="entry name" value="G_GB1_RHD3_dom"/>
</dbReference>
<evidence type="ECO:0000256" key="1">
    <source>
        <dbReference type="ARBA" id="ARBA00022692"/>
    </source>
</evidence>
<keyword evidence="13" id="KW-1185">Reference proteome</keyword>
<dbReference type="Gene3D" id="3.40.50.300">
    <property type="entry name" value="P-loop containing nucleotide triphosphate hydrolases"/>
    <property type="match status" value="1"/>
</dbReference>
<feature type="domain" description="GB1/RHD3-type G" evidence="10">
    <location>
        <begin position="35"/>
        <end position="136"/>
    </location>
</feature>
<comment type="function">
    <text evidence="8">Probable GTP-binding protein involved in generating and maintaining the structure of the tubular endoplasmic reticulum network.</text>
</comment>
<dbReference type="Pfam" id="PF05879">
    <property type="entry name" value="RHD3_GTPase"/>
    <property type="match status" value="1"/>
</dbReference>
<keyword evidence="1" id="KW-0812">Transmembrane</keyword>
<evidence type="ECO:0000256" key="5">
    <source>
        <dbReference type="ARBA" id="ARBA00022989"/>
    </source>
</evidence>
<evidence type="ECO:0000256" key="6">
    <source>
        <dbReference type="ARBA" id="ARBA00023134"/>
    </source>
</evidence>
<dbReference type="Proteomes" id="UP001439008">
    <property type="component" value="Unassembled WGS sequence"/>
</dbReference>
<keyword evidence="7" id="KW-0472">Membrane</keyword>
<dbReference type="PROSITE" id="PS51715">
    <property type="entry name" value="G_GB1_RHD3"/>
    <property type="match status" value="1"/>
</dbReference>
<sequence>MATYPYFNLIDEHGKITKRKEDFERFLKESNAFSEENFFVVSVMGGQSGGKSTLLNILFETEFPVLQMGQRKATTKGVMISFARNLEKNLIVLDLEGSDSTEKTESESETFSRKSALFALAVSEILIVNIWSHDVG</sequence>
<name>A0ABV2AS03_9EUKA</name>
<evidence type="ECO:0000256" key="3">
    <source>
        <dbReference type="ARBA" id="ARBA00022801"/>
    </source>
</evidence>
<dbReference type="PANTHER" id="PTHR45923">
    <property type="entry name" value="PROTEIN SEY1"/>
    <property type="match status" value="1"/>
</dbReference>
<comment type="similarity">
    <text evidence="9">Belongs to the TRAFAC class dynamin-like GTPase superfamily. GB1/RHD3 GTPase family.</text>
</comment>